<dbReference type="InterPro" id="IPR019559">
    <property type="entry name" value="Cullin_neddylation_domain"/>
</dbReference>
<reference evidence="2 3" key="1">
    <citation type="submission" date="2016-11" db="EMBL/GenBank/DDBJ databases">
        <title>The macronuclear genome of Stentor coeruleus: a giant cell with tiny introns.</title>
        <authorList>
            <person name="Slabodnick M."/>
            <person name="Ruby J.G."/>
            <person name="Reiff S.B."/>
            <person name="Swart E.C."/>
            <person name="Gosai S."/>
            <person name="Prabakaran S."/>
            <person name="Witkowska E."/>
            <person name="Larue G.E."/>
            <person name="Fisher S."/>
            <person name="Freeman R.M."/>
            <person name="Gunawardena J."/>
            <person name="Chu W."/>
            <person name="Stover N.A."/>
            <person name="Gregory B.D."/>
            <person name="Nowacki M."/>
            <person name="Derisi J."/>
            <person name="Roy S.W."/>
            <person name="Marshall W.F."/>
            <person name="Sood P."/>
        </authorList>
    </citation>
    <scope>NUCLEOTIDE SEQUENCE [LARGE SCALE GENOMIC DNA]</scope>
    <source>
        <strain evidence="2">WM001</strain>
    </source>
</reference>
<evidence type="ECO:0000313" key="3">
    <source>
        <dbReference type="Proteomes" id="UP000187209"/>
    </source>
</evidence>
<evidence type="ECO:0000313" key="2">
    <source>
        <dbReference type="EMBL" id="OMJ64973.1"/>
    </source>
</evidence>
<dbReference type="Pfam" id="PF10557">
    <property type="entry name" value="Cullin_Nedd8"/>
    <property type="match status" value="1"/>
</dbReference>
<evidence type="ECO:0000259" key="1">
    <source>
        <dbReference type="SMART" id="SM00884"/>
    </source>
</evidence>
<organism evidence="2 3">
    <name type="scientific">Stentor coeruleus</name>
    <dbReference type="NCBI Taxonomy" id="5963"/>
    <lineage>
        <taxon>Eukaryota</taxon>
        <taxon>Sar</taxon>
        <taxon>Alveolata</taxon>
        <taxon>Ciliophora</taxon>
        <taxon>Postciliodesmatophora</taxon>
        <taxon>Heterotrichea</taxon>
        <taxon>Heterotrichida</taxon>
        <taxon>Stentoridae</taxon>
        <taxon>Stentor</taxon>
    </lineage>
</organism>
<dbReference type="AlphaFoldDB" id="A0A1R2AKC2"/>
<keyword evidence="3" id="KW-1185">Reference proteome</keyword>
<dbReference type="Proteomes" id="UP000187209">
    <property type="component" value="Unassembled WGS sequence"/>
</dbReference>
<dbReference type="EMBL" id="MPUH01002612">
    <property type="protein sequence ID" value="OMJ64973.1"/>
    <property type="molecule type" value="Genomic_DNA"/>
</dbReference>
<proteinExistence type="predicted"/>
<dbReference type="SMART" id="SM00884">
    <property type="entry name" value="Cullin_Nedd8"/>
    <property type="match status" value="1"/>
</dbReference>
<sequence length="144" mass="16754">MGLSKKILLGILLPFFNPKKKLFNKKHPGKIIKDDEEISINLEFSSGNARNSFFPKKIDRFEDVNDKENNDIENDRKLLLDSIIIRIAKKEKKISVERLVEQILGEIKLFVPKPESIKRHIESLISREFLEISPYEAGVYNYVP</sequence>
<dbReference type="PANTHER" id="PTHR11932">
    <property type="entry name" value="CULLIN"/>
    <property type="match status" value="1"/>
</dbReference>
<accession>A0A1R2AKC2</accession>
<dbReference type="InterPro" id="IPR045093">
    <property type="entry name" value="Cullin"/>
</dbReference>
<dbReference type="OrthoDB" id="27073at2759"/>
<feature type="domain" description="Cullin neddylation" evidence="1">
    <location>
        <begin position="72"/>
        <end position="138"/>
    </location>
</feature>
<dbReference type="Gene3D" id="1.10.10.10">
    <property type="entry name" value="Winged helix-like DNA-binding domain superfamily/Winged helix DNA-binding domain"/>
    <property type="match status" value="1"/>
</dbReference>
<dbReference type="InterPro" id="IPR036390">
    <property type="entry name" value="WH_DNA-bd_sf"/>
</dbReference>
<dbReference type="InterPro" id="IPR036388">
    <property type="entry name" value="WH-like_DNA-bd_sf"/>
</dbReference>
<comment type="caution">
    <text evidence="2">The sequence shown here is derived from an EMBL/GenBank/DDBJ whole genome shotgun (WGS) entry which is preliminary data.</text>
</comment>
<dbReference type="SUPFAM" id="SSF46785">
    <property type="entry name" value="Winged helix' DNA-binding domain"/>
    <property type="match status" value="1"/>
</dbReference>
<gene>
    <name evidence="2" type="ORF">SteCoe_40495</name>
</gene>
<protein>
    <recommendedName>
        <fullName evidence="1">Cullin neddylation domain-containing protein</fullName>
    </recommendedName>
</protein>
<name>A0A1R2AKC2_9CILI</name>